<evidence type="ECO:0000313" key="1">
    <source>
        <dbReference type="EMBL" id="KKS87540.1"/>
    </source>
</evidence>
<dbReference type="AlphaFoldDB" id="A0A0G1CP55"/>
<name>A0A0G1CP55_9BACT</name>
<dbReference type="EMBL" id="LCFD01000002">
    <property type="protein sequence ID" value="KKS87540.1"/>
    <property type="molecule type" value="Genomic_DNA"/>
</dbReference>
<dbReference type="Proteomes" id="UP000034050">
    <property type="component" value="Unassembled WGS sequence"/>
</dbReference>
<reference evidence="1 2" key="1">
    <citation type="journal article" date="2015" name="Nature">
        <title>rRNA introns, odd ribosomes, and small enigmatic genomes across a large radiation of phyla.</title>
        <authorList>
            <person name="Brown C.T."/>
            <person name="Hug L.A."/>
            <person name="Thomas B.C."/>
            <person name="Sharon I."/>
            <person name="Castelle C.J."/>
            <person name="Singh A."/>
            <person name="Wilkins M.J."/>
            <person name="Williams K.H."/>
            <person name="Banfield J.F."/>
        </authorList>
    </citation>
    <scope>NUCLEOTIDE SEQUENCE [LARGE SCALE GENOMIC DNA]</scope>
</reference>
<protein>
    <submittedName>
        <fullName evidence="1">Uncharacterized protein</fullName>
    </submittedName>
</protein>
<accession>A0A0G1CP55</accession>
<comment type="caution">
    <text evidence="1">The sequence shown here is derived from an EMBL/GenBank/DDBJ whole genome shotgun (WGS) entry which is preliminary data.</text>
</comment>
<proteinExistence type="predicted"/>
<sequence>MLRERGKIALIMPTPDQASYCEYRTTQEAMRKLINKTHGRAGAVYAGAGIENKPVCLIAERDGESVTFCIYPNSSTSECPIAQKEVKGAAPSGGLINPSYL</sequence>
<gene>
    <name evidence="1" type="ORF">UV61_C0002G0261</name>
</gene>
<evidence type="ECO:0000313" key="2">
    <source>
        <dbReference type="Proteomes" id="UP000034050"/>
    </source>
</evidence>
<organism evidence="1 2">
    <name type="scientific">Candidatus Gottesmanbacteria bacterium GW2011_GWB1_43_11</name>
    <dbReference type="NCBI Taxonomy" id="1618446"/>
    <lineage>
        <taxon>Bacteria</taxon>
        <taxon>Candidatus Gottesmaniibacteriota</taxon>
    </lineage>
</organism>